<dbReference type="Proteomes" id="UP000184462">
    <property type="component" value="Unassembled WGS sequence"/>
</dbReference>
<dbReference type="InterPro" id="IPR051056">
    <property type="entry name" value="Glycosyl_Hydrolase_73"/>
</dbReference>
<keyword evidence="8" id="KW-1185">Reference proteome</keyword>
<dbReference type="PANTHER" id="PTHR33308">
    <property type="entry name" value="PEPTIDOGLYCAN HYDROLASE FLGJ"/>
    <property type="match status" value="1"/>
</dbReference>
<dbReference type="STRING" id="1155689.SAMN05444278_101620"/>
<dbReference type="AlphaFoldDB" id="A0A1M4TER4"/>
<dbReference type="OrthoDB" id="977752at2"/>
<accession>A0A1M4TER4</accession>
<dbReference type="RefSeq" id="WP_073191793.1">
    <property type="nucleotide sequence ID" value="NZ_FQTW01000001.1"/>
</dbReference>
<organism evidence="7 8">
    <name type="scientific">Psychroflexus salarius</name>
    <dbReference type="NCBI Taxonomy" id="1155689"/>
    <lineage>
        <taxon>Bacteria</taxon>
        <taxon>Pseudomonadati</taxon>
        <taxon>Bacteroidota</taxon>
        <taxon>Flavobacteriia</taxon>
        <taxon>Flavobacteriales</taxon>
        <taxon>Flavobacteriaceae</taxon>
        <taxon>Psychroflexus</taxon>
    </lineage>
</organism>
<gene>
    <name evidence="7" type="ORF">SAMN05444278_101620</name>
</gene>
<dbReference type="PROSITE" id="PS51257">
    <property type="entry name" value="PROKAR_LIPOPROTEIN"/>
    <property type="match status" value="1"/>
</dbReference>
<dbReference type="EMBL" id="FQTW01000001">
    <property type="protein sequence ID" value="SHE42946.1"/>
    <property type="molecule type" value="Genomic_DNA"/>
</dbReference>
<evidence type="ECO:0000259" key="6">
    <source>
        <dbReference type="PROSITE" id="PS51782"/>
    </source>
</evidence>
<dbReference type="InterPro" id="IPR018392">
    <property type="entry name" value="LysM"/>
</dbReference>
<dbReference type="PROSITE" id="PS51782">
    <property type="entry name" value="LYSM"/>
    <property type="match status" value="1"/>
</dbReference>
<dbReference type="Gene3D" id="1.10.530.10">
    <property type="match status" value="1"/>
</dbReference>
<feature type="compositionally biased region" description="Low complexity" evidence="5">
    <location>
        <begin position="24"/>
        <end position="34"/>
    </location>
</feature>
<keyword evidence="1" id="KW-0929">Antimicrobial</keyword>
<dbReference type="Gene3D" id="3.10.350.10">
    <property type="entry name" value="LysM domain"/>
    <property type="match status" value="1"/>
</dbReference>
<dbReference type="Pfam" id="PF01832">
    <property type="entry name" value="Glucosaminidase"/>
    <property type="match status" value="1"/>
</dbReference>
<dbReference type="GO" id="GO:0004040">
    <property type="term" value="F:amidase activity"/>
    <property type="evidence" value="ECO:0007669"/>
    <property type="project" value="InterPro"/>
</dbReference>
<evidence type="ECO:0000313" key="8">
    <source>
        <dbReference type="Proteomes" id="UP000184462"/>
    </source>
</evidence>
<protein>
    <recommendedName>
        <fullName evidence="4">Peptidoglycan hydrolase</fullName>
    </recommendedName>
</protein>
<dbReference type="PANTHER" id="PTHR33308:SF9">
    <property type="entry name" value="PEPTIDOGLYCAN HYDROLASE FLGJ"/>
    <property type="match status" value="1"/>
</dbReference>
<dbReference type="InterPro" id="IPR036779">
    <property type="entry name" value="LysM_dom_sf"/>
</dbReference>
<evidence type="ECO:0000256" key="2">
    <source>
        <dbReference type="ARBA" id="ARBA00022638"/>
    </source>
</evidence>
<feature type="domain" description="LysM" evidence="6">
    <location>
        <begin position="233"/>
        <end position="276"/>
    </location>
</feature>
<keyword evidence="3 7" id="KW-0378">Hydrolase</keyword>
<evidence type="ECO:0000256" key="5">
    <source>
        <dbReference type="SAM" id="MobiDB-lite"/>
    </source>
</evidence>
<evidence type="ECO:0000256" key="4">
    <source>
        <dbReference type="ARBA" id="ARBA00032108"/>
    </source>
</evidence>
<sequence length="277" mass="31544">MKKISVLILIGIFVISCGTKKKVVTTQPSSSTSTEIKEQAPPVQPSLPTPVEAETPKIEQQIPTENLSPVERYIYNFAGIAQEEMRLYGIPASITLAQGILESGSGNGPLTQKSNNHFGIKCNGWQGEKVYHDDDELQECFRKYKDPKYSFRDHSLFLYERSRYAFLFDFDRDDYKSWARGLKKAGYATDPAYPRKLISLIERYDLHRYDLEVLGKIDVRDLPKPIRVQPTENAYRVKAGDTLYGIAQKFNLTVEELKTINRLNSNTISIGQLLKLN</sequence>
<name>A0A1M4TER4_9FLAO</name>
<dbReference type="GO" id="GO:0042742">
    <property type="term" value="P:defense response to bacterium"/>
    <property type="evidence" value="ECO:0007669"/>
    <property type="project" value="UniProtKB-KW"/>
</dbReference>
<evidence type="ECO:0000313" key="7">
    <source>
        <dbReference type="EMBL" id="SHE42946.1"/>
    </source>
</evidence>
<evidence type="ECO:0000256" key="3">
    <source>
        <dbReference type="ARBA" id="ARBA00022801"/>
    </source>
</evidence>
<dbReference type="InterPro" id="IPR002901">
    <property type="entry name" value="MGlyc_endo_b_GlcNAc-like_dom"/>
</dbReference>
<keyword evidence="2" id="KW-0081">Bacteriolytic enzyme</keyword>
<dbReference type="GO" id="GO:0031640">
    <property type="term" value="P:killing of cells of another organism"/>
    <property type="evidence" value="ECO:0007669"/>
    <property type="project" value="UniProtKB-KW"/>
</dbReference>
<proteinExistence type="predicted"/>
<dbReference type="SMART" id="SM00047">
    <property type="entry name" value="LYZ2"/>
    <property type="match status" value="1"/>
</dbReference>
<dbReference type="SMART" id="SM00257">
    <property type="entry name" value="LysM"/>
    <property type="match status" value="1"/>
</dbReference>
<dbReference type="SUPFAM" id="SSF54106">
    <property type="entry name" value="LysM domain"/>
    <property type="match status" value="1"/>
</dbReference>
<evidence type="ECO:0000256" key="1">
    <source>
        <dbReference type="ARBA" id="ARBA00022529"/>
    </source>
</evidence>
<dbReference type="CDD" id="cd00118">
    <property type="entry name" value="LysM"/>
    <property type="match status" value="1"/>
</dbReference>
<feature type="region of interest" description="Disordered" evidence="5">
    <location>
        <begin position="24"/>
        <end position="62"/>
    </location>
</feature>
<dbReference type="Pfam" id="PF01476">
    <property type="entry name" value="LysM"/>
    <property type="match status" value="1"/>
</dbReference>
<reference evidence="7 8" key="1">
    <citation type="submission" date="2016-11" db="EMBL/GenBank/DDBJ databases">
        <authorList>
            <person name="Jaros S."/>
            <person name="Januszkiewicz K."/>
            <person name="Wedrychowicz H."/>
        </authorList>
    </citation>
    <scope>NUCLEOTIDE SEQUENCE [LARGE SCALE GENOMIC DNA]</scope>
    <source>
        <strain evidence="7 8">DSM 25661</strain>
    </source>
</reference>